<gene>
    <name evidence="1" type="ORF">EV182_008174</name>
</gene>
<reference evidence="1" key="1">
    <citation type="submission" date="2022-06" db="EMBL/GenBank/DDBJ databases">
        <title>Phylogenomic reconstructions and comparative analyses of Kickxellomycotina fungi.</title>
        <authorList>
            <person name="Reynolds N.K."/>
            <person name="Stajich J.E."/>
            <person name="Barry K."/>
            <person name="Grigoriev I.V."/>
            <person name="Crous P."/>
            <person name="Smith M.E."/>
        </authorList>
    </citation>
    <scope>NUCLEOTIDE SEQUENCE</scope>
    <source>
        <strain evidence="1">RSA 2271</strain>
    </source>
</reference>
<organism evidence="1 2">
    <name type="scientific">Spiromyces aspiralis</name>
    <dbReference type="NCBI Taxonomy" id="68401"/>
    <lineage>
        <taxon>Eukaryota</taxon>
        <taxon>Fungi</taxon>
        <taxon>Fungi incertae sedis</taxon>
        <taxon>Zoopagomycota</taxon>
        <taxon>Kickxellomycotina</taxon>
        <taxon>Kickxellomycetes</taxon>
        <taxon>Kickxellales</taxon>
        <taxon>Kickxellaceae</taxon>
        <taxon>Spiromyces</taxon>
    </lineage>
</organism>
<protein>
    <submittedName>
        <fullName evidence="1">Uncharacterized protein</fullName>
    </submittedName>
</protein>
<dbReference type="EMBL" id="JAMZIH010004087">
    <property type="protein sequence ID" value="KAJ1676451.1"/>
    <property type="molecule type" value="Genomic_DNA"/>
</dbReference>
<comment type="caution">
    <text evidence="1">The sequence shown here is derived from an EMBL/GenBank/DDBJ whole genome shotgun (WGS) entry which is preliminary data.</text>
</comment>
<dbReference type="Proteomes" id="UP001145114">
    <property type="component" value="Unassembled WGS sequence"/>
</dbReference>
<accession>A0ACC1HM68</accession>
<keyword evidence="2" id="KW-1185">Reference proteome</keyword>
<evidence type="ECO:0000313" key="2">
    <source>
        <dbReference type="Proteomes" id="UP001145114"/>
    </source>
</evidence>
<name>A0ACC1HM68_9FUNG</name>
<sequence>MPVTTSKQEFINFFPTLVEDVLSELPSFDCSPDNIERIKTVIDYNVAGGKMNRGLSV</sequence>
<evidence type="ECO:0000313" key="1">
    <source>
        <dbReference type="EMBL" id="KAJ1676451.1"/>
    </source>
</evidence>
<feature type="non-terminal residue" evidence="1">
    <location>
        <position position="57"/>
    </location>
</feature>
<proteinExistence type="predicted"/>